<name>A0ABT8GBL5_9MICO</name>
<evidence type="ECO:0000259" key="2">
    <source>
        <dbReference type="Pfam" id="PF01047"/>
    </source>
</evidence>
<dbReference type="EMBL" id="JAUHPW010000009">
    <property type="protein sequence ID" value="MDN4476442.1"/>
    <property type="molecule type" value="Genomic_DNA"/>
</dbReference>
<evidence type="ECO:0000313" key="4">
    <source>
        <dbReference type="Proteomes" id="UP001172728"/>
    </source>
</evidence>
<proteinExistence type="inferred from homology"/>
<feature type="domain" description="HTH marR-type" evidence="2">
    <location>
        <begin position="14"/>
        <end position="57"/>
    </location>
</feature>
<dbReference type="InterPro" id="IPR036390">
    <property type="entry name" value="WH_DNA-bd_sf"/>
</dbReference>
<organism evidence="3 4">
    <name type="scientific">Demequina litoralis</name>
    <dbReference type="NCBI Taxonomy" id="3051660"/>
    <lineage>
        <taxon>Bacteria</taxon>
        <taxon>Bacillati</taxon>
        <taxon>Actinomycetota</taxon>
        <taxon>Actinomycetes</taxon>
        <taxon>Micrococcales</taxon>
        <taxon>Demequinaceae</taxon>
        <taxon>Demequina</taxon>
    </lineage>
</organism>
<dbReference type="SUPFAM" id="SSF46785">
    <property type="entry name" value="Winged helix' DNA-binding domain"/>
    <property type="match status" value="1"/>
</dbReference>
<dbReference type="Pfam" id="PF00480">
    <property type="entry name" value="ROK"/>
    <property type="match status" value="1"/>
</dbReference>
<evidence type="ECO:0000313" key="3">
    <source>
        <dbReference type="EMBL" id="MDN4476442.1"/>
    </source>
</evidence>
<dbReference type="InterPro" id="IPR043129">
    <property type="entry name" value="ATPase_NBD"/>
</dbReference>
<protein>
    <submittedName>
        <fullName evidence="3">ROK family transcriptional regulator</fullName>
    </submittedName>
</protein>
<dbReference type="Proteomes" id="UP001172728">
    <property type="component" value="Unassembled WGS sequence"/>
</dbReference>
<comment type="caution">
    <text evidence="3">The sequence shown here is derived from an EMBL/GenBank/DDBJ whole genome shotgun (WGS) entry which is preliminary data.</text>
</comment>
<dbReference type="PANTHER" id="PTHR18964">
    <property type="entry name" value="ROK (REPRESSOR, ORF, KINASE) FAMILY"/>
    <property type="match status" value="1"/>
</dbReference>
<evidence type="ECO:0000256" key="1">
    <source>
        <dbReference type="ARBA" id="ARBA00006479"/>
    </source>
</evidence>
<sequence length="385" mass="39974">MSTDAVGTRGGEVELAALSTILVHGPVSRTELAGRLALSQSTMTRAVKPLIDRGLVHETSEVLEGPGRPSRPLVGTAGDRRYGGAKLTGDEVFAVVTDMLATELASDRRALRSHEPADVAREVAALLRELADDAPLVGAGVSLGGSAADGRTVDRAPFLGWRDVRFGDLVESELGAPVVIDNDLSALTAGEHWFGEARGLEDFAVVTIGAGIGLGLVRHDQVVRTPDMGLGLAGHVPLDPTGPRCFAGHRGCSTAMLAIPSIEAQASIGLQRPVGFDEVLALAAEAEPVCSEIVASAARGVGRLLALVANLAMVDVIVVSGEGLAVLDVAGAAMRRQLTDDRDPEAHALDLRMDRSGFSRWARGAATVAIQASLRGLIEAPVSPR</sequence>
<dbReference type="PANTHER" id="PTHR18964:SF149">
    <property type="entry name" value="BIFUNCTIONAL UDP-N-ACETYLGLUCOSAMINE 2-EPIMERASE_N-ACETYLMANNOSAMINE KINASE"/>
    <property type="match status" value="1"/>
</dbReference>
<dbReference type="Gene3D" id="3.30.420.40">
    <property type="match status" value="2"/>
</dbReference>
<reference evidence="3" key="1">
    <citation type="submission" date="2023-06" db="EMBL/GenBank/DDBJ databases">
        <title>Sysu t00192.</title>
        <authorList>
            <person name="Gao L."/>
            <person name="Fang B.-Z."/>
            <person name="Li W.-J."/>
        </authorList>
    </citation>
    <scope>NUCLEOTIDE SEQUENCE</scope>
    <source>
        <strain evidence="3">SYSU T00192</strain>
    </source>
</reference>
<dbReference type="InterPro" id="IPR000835">
    <property type="entry name" value="HTH_MarR-typ"/>
</dbReference>
<dbReference type="InterPro" id="IPR000600">
    <property type="entry name" value="ROK"/>
</dbReference>
<comment type="similarity">
    <text evidence="1">Belongs to the ROK (NagC/XylR) family.</text>
</comment>
<dbReference type="SUPFAM" id="SSF53067">
    <property type="entry name" value="Actin-like ATPase domain"/>
    <property type="match status" value="1"/>
</dbReference>
<dbReference type="Gene3D" id="1.10.10.10">
    <property type="entry name" value="Winged helix-like DNA-binding domain superfamily/Winged helix DNA-binding domain"/>
    <property type="match status" value="1"/>
</dbReference>
<keyword evidence="4" id="KW-1185">Reference proteome</keyword>
<dbReference type="RefSeq" id="WP_301134734.1">
    <property type="nucleotide sequence ID" value="NZ_JAUHPW010000009.1"/>
</dbReference>
<gene>
    <name evidence="3" type="ORF">QQX09_11305</name>
</gene>
<dbReference type="InterPro" id="IPR036388">
    <property type="entry name" value="WH-like_DNA-bd_sf"/>
</dbReference>
<dbReference type="Pfam" id="PF01047">
    <property type="entry name" value="MarR"/>
    <property type="match status" value="1"/>
</dbReference>
<accession>A0ABT8GBL5</accession>